<dbReference type="PANTHER" id="PTHR30383:SF5">
    <property type="entry name" value="SGNH HYDROLASE-TYPE ESTERASE DOMAIN-CONTAINING PROTEIN"/>
    <property type="match status" value="1"/>
</dbReference>
<dbReference type="Gene3D" id="3.40.50.1110">
    <property type="entry name" value="SGNH hydrolase"/>
    <property type="match status" value="1"/>
</dbReference>
<dbReference type="Proteomes" id="UP000198816">
    <property type="component" value="Unassembled WGS sequence"/>
</dbReference>
<dbReference type="Pfam" id="PF13472">
    <property type="entry name" value="Lipase_GDSL_2"/>
    <property type="match status" value="1"/>
</dbReference>
<gene>
    <name evidence="2" type="ORF">SAMN05421783_101430</name>
</gene>
<dbReference type="InterPro" id="IPR051532">
    <property type="entry name" value="Ester_Hydrolysis_Enzymes"/>
</dbReference>
<protein>
    <submittedName>
        <fullName evidence="2">Lysophospholipase L1</fullName>
    </submittedName>
</protein>
<reference evidence="3" key="1">
    <citation type="submission" date="2016-10" db="EMBL/GenBank/DDBJ databases">
        <authorList>
            <person name="Varghese N."/>
            <person name="Submissions S."/>
        </authorList>
    </citation>
    <scope>NUCLEOTIDE SEQUENCE [LARGE SCALE GENOMIC DNA]</scope>
    <source>
        <strain evidence="3">DSM 217</strain>
    </source>
</reference>
<dbReference type="AlphaFoldDB" id="A0A1H2QW37"/>
<evidence type="ECO:0000259" key="1">
    <source>
        <dbReference type="Pfam" id="PF13472"/>
    </source>
</evidence>
<feature type="domain" description="SGNH hydrolase-type esterase" evidence="1">
    <location>
        <begin position="8"/>
        <end position="174"/>
    </location>
</feature>
<evidence type="ECO:0000313" key="3">
    <source>
        <dbReference type="Proteomes" id="UP000198816"/>
    </source>
</evidence>
<dbReference type="OrthoDB" id="9786188at2"/>
<dbReference type="GO" id="GO:0004622">
    <property type="term" value="F:phosphatidylcholine lysophospholipase activity"/>
    <property type="evidence" value="ECO:0007669"/>
    <property type="project" value="TreeGrafter"/>
</dbReference>
<keyword evidence="3" id="KW-1185">Reference proteome</keyword>
<dbReference type="InterPro" id="IPR013830">
    <property type="entry name" value="SGNH_hydro"/>
</dbReference>
<evidence type="ECO:0000313" key="2">
    <source>
        <dbReference type="EMBL" id="SDW10864.1"/>
    </source>
</evidence>
<dbReference type="SUPFAM" id="SSF52266">
    <property type="entry name" value="SGNH hydrolase"/>
    <property type="match status" value="1"/>
</dbReference>
<dbReference type="CDD" id="cd00229">
    <property type="entry name" value="SGNH_hydrolase"/>
    <property type="match status" value="1"/>
</dbReference>
<dbReference type="InterPro" id="IPR036514">
    <property type="entry name" value="SGNH_hydro_sf"/>
</dbReference>
<name>A0A1H2QW37_THIRO</name>
<organism evidence="2 3">
    <name type="scientific">Thiocapsa roseopersicina</name>
    <dbReference type="NCBI Taxonomy" id="1058"/>
    <lineage>
        <taxon>Bacteria</taxon>
        <taxon>Pseudomonadati</taxon>
        <taxon>Pseudomonadota</taxon>
        <taxon>Gammaproteobacteria</taxon>
        <taxon>Chromatiales</taxon>
        <taxon>Chromatiaceae</taxon>
        <taxon>Thiocapsa</taxon>
    </lineage>
</organism>
<accession>A0A1H2QW37</accession>
<dbReference type="PANTHER" id="PTHR30383">
    <property type="entry name" value="THIOESTERASE 1/PROTEASE 1/LYSOPHOSPHOLIPASE L1"/>
    <property type="match status" value="1"/>
</dbReference>
<proteinExistence type="predicted"/>
<dbReference type="EMBL" id="FNNZ01000001">
    <property type="protein sequence ID" value="SDW10864.1"/>
    <property type="molecule type" value="Genomic_DNA"/>
</dbReference>
<dbReference type="STRING" id="1058.SAMN05421783_101430"/>
<sequence length="187" mass="21390">MNYQNMLCLGDSQTFGARSYGCYPLHLARILRERSVYRWRAINRATNGHTARDLWFRLGQELDGIGDTFQACLLIGTNDVGEATPIDLFGEYYRQCLEALFIKGYRSVFCGEIPPIYADGHGFFSRERAASRHAYNDVCRTLVASFPDAHWVEMGEIPRSCYEDPVHFNEVGNQWVAERFADAVMAR</sequence>
<dbReference type="RefSeq" id="WP_093027614.1">
    <property type="nucleotide sequence ID" value="NZ_FNNZ01000001.1"/>
</dbReference>